<dbReference type="Proteomes" id="UP000190675">
    <property type="component" value="Chromosome I"/>
</dbReference>
<comment type="similarity">
    <text evidence="3">Belongs to the nurim family.</text>
</comment>
<gene>
    <name evidence="13" type="ORF">SAMN05444169_4854</name>
</gene>
<dbReference type="InterPro" id="IPR054700">
    <property type="entry name" value="MddA"/>
</dbReference>
<evidence type="ECO:0000313" key="14">
    <source>
        <dbReference type="Proteomes" id="UP000190675"/>
    </source>
</evidence>
<feature type="transmembrane region" description="Helical" evidence="12">
    <location>
        <begin position="199"/>
        <end position="230"/>
    </location>
</feature>
<evidence type="ECO:0000256" key="2">
    <source>
        <dbReference type="ARBA" id="ARBA00004141"/>
    </source>
</evidence>
<protein>
    <recommendedName>
        <fullName evidence="4">methanethiol S-methyltransferase</fullName>
        <ecNumber evidence="4">2.1.1.334</ecNumber>
    </recommendedName>
</protein>
<dbReference type="EC" id="2.1.1.334" evidence="4"/>
<dbReference type="NCBIfam" id="NF045656">
    <property type="entry name" value="MeththiolMtaseMddA"/>
    <property type="match status" value="1"/>
</dbReference>
<proteinExistence type="inferred from homology"/>
<feature type="transmembrane region" description="Helical" evidence="12">
    <location>
        <begin position="67"/>
        <end position="87"/>
    </location>
</feature>
<dbReference type="GO" id="GO:0032259">
    <property type="term" value="P:methylation"/>
    <property type="evidence" value="ECO:0007669"/>
    <property type="project" value="UniProtKB-KW"/>
</dbReference>
<evidence type="ECO:0000256" key="8">
    <source>
        <dbReference type="ARBA" id="ARBA00022692"/>
    </source>
</evidence>
<dbReference type="AlphaFoldDB" id="A0A1M5NUK6"/>
<feature type="transmembrane region" description="Helical" evidence="12">
    <location>
        <begin position="25"/>
        <end position="47"/>
    </location>
</feature>
<feature type="transmembrane region" description="Helical" evidence="12">
    <location>
        <begin position="139"/>
        <end position="161"/>
    </location>
</feature>
<dbReference type="Gene3D" id="1.20.120.1630">
    <property type="match status" value="1"/>
</dbReference>
<accession>A0A1M5NUK6</accession>
<dbReference type="InterPro" id="IPR033580">
    <property type="entry name" value="Nurim-like"/>
</dbReference>
<keyword evidence="7" id="KW-0949">S-adenosyl-L-methionine</keyword>
<evidence type="ECO:0000256" key="6">
    <source>
        <dbReference type="ARBA" id="ARBA00022679"/>
    </source>
</evidence>
<evidence type="ECO:0000256" key="12">
    <source>
        <dbReference type="SAM" id="Phobius"/>
    </source>
</evidence>
<keyword evidence="6 13" id="KW-0808">Transferase</keyword>
<reference evidence="13 14" key="1">
    <citation type="submission" date="2016-11" db="EMBL/GenBank/DDBJ databases">
        <authorList>
            <person name="Jaros S."/>
            <person name="Januszkiewicz K."/>
            <person name="Wedrychowicz H."/>
        </authorList>
    </citation>
    <scope>NUCLEOTIDE SEQUENCE [LARGE SCALE GENOMIC DNA]</scope>
    <source>
        <strain evidence="13 14">GAS242</strain>
    </source>
</reference>
<organism evidence="13 14">
    <name type="scientific">Bradyrhizobium erythrophlei</name>
    <dbReference type="NCBI Taxonomy" id="1437360"/>
    <lineage>
        <taxon>Bacteria</taxon>
        <taxon>Pseudomonadati</taxon>
        <taxon>Pseudomonadota</taxon>
        <taxon>Alphaproteobacteria</taxon>
        <taxon>Hyphomicrobiales</taxon>
        <taxon>Nitrobacteraceae</taxon>
        <taxon>Bradyrhizobium</taxon>
    </lineage>
</organism>
<dbReference type="RefSeq" id="WP_079568119.1">
    <property type="nucleotide sequence ID" value="NZ_LT670818.1"/>
</dbReference>
<feature type="transmembrane region" description="Helical" evidence="12">
    <location>
        <begin position="108"/>
        <end position="127"/>
    </location>
</feature>
<evidence type="ECO:0000256" key="3">
    <source>
        <dbReference type="ARBA" id="ARBA00010631"/>
    </source>
</evidence>
<comment type="subcellular location">
    <subcellularLocation>
        <location evidence="2">Membrane</location>
        <topology evidence="2">Multi-pass membrane protein</topology>
    </subcellularLocation>
</comment>
<keyword evidence="9 12" id="KW-1133">Transmembrane helix</keyword>
<evidence type="ECO:0000256" key="7">
    <source>
        <dbReference type="ARBA" id="ARBA00022691"/>
    </source>
</evidence>
<evidence type="ECO:0000256" key="1">
    <source>
        <dbReference type="ARBA" id="ARBA00002096"/>
    </source>
</evidence>
<name>A0A1M5NUK6_9BRAD</name>
<dbReference type="GO" id="GO:0016020">
    <property type="term" value="C:membrane"/>
    <property type="evidence" value="ECO:0007669"/>
    <property type="project" value="UniProtKB-SubCell"/>
</dbReference>
<comment type="catalytic activity">
    <reaction evidence="11">
        <text>methanethiol + S-adenosyl-L-methionine = dimethyl sulfide + S-adenosyl-L-homocysteine + H(+)</text>
        <dbReference type="Rhea" id="RHEA:50428"/>
        <dbReference type="ChEBI" id="CHEBI:15378"/>
        <dbReference type="ChEBI" id="CHEBI:16007"/>
        <dbReference type="ChEBI" id="CHEBI:17437"/>
        <dbReference type="ChEBI" id="CHEBI:57856"/>
        <dbReference type="ChEBI" id="CHEBI:59789"/>
        <dbReference type="EC" id="2.1.1.334"/>
    </reaction>
</comment>
<dbReference type="OrthoDB" id="9789029at2"/>
<dbReference type="GO" id="GO:0008168">
    <property type="term" value="F:methyltransferase activity"/>
    <property type="evidence" value="ECO:0007669"/>
    <property type="project" value="UniProtKB-KW"/>
</dbReference>
<dbReference type="EMBL" id="LT670818">
    <property type="protein sequence ID" value="SHG93221.1"/>
    <property type="molecule type" value="Genomic_DNA"/>
</dbReference>
<evidence type="ECO:0000256" key="9">
    <source>
        <dbReference type="ARBA" id="ARBA00022989"/>
    </source>
</evidence>
<dbReference type="PANTHER" id="PTHR31040">
    <property type="entry name" value="NURIM"/>
    <property type="match status" value="1"/>
</dbReference>
<keyword evidence="8 12" id="KW-0812">Transmembrane</keyword>
<evidence type="ECO:0000256" key="11">
    <source>
        <dbReference type="ARBA" id="ARBA00048134"/>
    </source>
</evidence>
<evidence type="ECO:0000313" key="13">
    <source>
        <dbReference type="EMBL" id="SHG93221.1"/>
    </source>
</evidence>
<keyword evidence="5 13" id="KW-0489">Methyltransferase</keyword>
<evidence type="ECO:0000256" key="4">
    <source>
        <dbReference type="ARBA" id="ARBA00012149"/>
    </source>
</evidence>
<dbReference type="PANTHER" id="PTHR31040:SF1">
    <property type="entry name" value="NURIM"/>
    <property type="match status" value="1"/>
</dbReference>
<sequence length="262" mass="28827">MTKANVPESHASAGRFGPLGRFLSLAYGAISYIIFLFTFLYAIGFVGGLAVPKTVDTVREIMPPPPMHAVAVNLVLLAIFAIQHSGMARRGFKRILTKVVPPVIERSTYVLCASVALILLFALWQPLPQVAWRIGNAKAAALVYSLSAFGWLIVLYSTFLISHFELFGVKQVVLNAVGRAIPGIGFKTPGLYRVVRHPIYLGFLIAFWAAPVMTFGHLLFAAATTIYIFIGIALEERDLIATFGDQYRHYRARVAMLLPGLF</sequence>
<evidence type="ECO:0000256" key="10">
    <source>
        <dbReference type="ARBA" id="ARBA00023136"/>
    </source>
</evidence>
<keyword evidence="10 12" id="KW-0472">Membrane</keyword>
<comment type="function">
    <text evidence="1">Catalyzes the methylation of methanethiol (MeSH) to yield dimethylsulphide (DMS).</text>
</comment>
<evidence type="ECO:0000256" key="5">
    <source>
        <dbReference type="ARBA" id="ARBA00022603"/>
    </source>
</evidence>